<evidence type="ECO:0000256" key="2">
    <source>
        <dbReference type="SAM" id="SignalP"/>
    </source>
</evidence>
<evidence type="ECO:0000259" key="4">
    <source>
        <dbReference type="PROSITE" id="PS50853"/>
    </source>
</evidence>
<organism evidence="5 6">
    <name type="scientific">Macrostomum lignano</name>
    <dbReference type="NCBI Taxonomy" id="282301"/>
    <lineage>
        <taxon>Eukaryota</taxon>
        <taxon>Metazoa</taxon>
        <taxon>Spiralia</taxon>
        <taxon>Lophotrochozoa</taxon>
        <taxon>Platyhelminthes</taxon>
        <taxon>Rhabditophora</taxon>
        <taxon>Macrostomorpha</taxon>
        <taxon>Macrostomida</taxon>
        <taxon>Macrostomidae</taxon>
        <taxon>Macrostomum</taxon>
    </lineage>
</organism>
<sequence>AHPQTCLLACSIRSMMKSLRPNHLLFLQLLIAFSGGFGAEAAAIEAVADRAAPLYMLRGQSAEFWCRHDPGIDISGAGDLAVAVQVCSKTLDVALQASDVTALAVVLGRMTSALPSYRSVFGDAPSDILRVFRINRNDPLIQDGTVSILHGNSSVIALTIRDRPGVQALCAFCGQLGRTTNYVTTSKQRVQVVSRPEARLSLNNQQLSGDSQSESELKSGENFVLGCSGVGSGGGRLSVRLEKSGKTLAQSPSDSVLHSVINASSADSGVYTCYVTSDLEHLAKAGEETGSASVTLRVSFAPIIELDEVVRFTRLGETEDIQLKVSAYPEPRLTCRSKSGDSVSSSEQSSRLTVKERYSPENFYATFVVTFSNLNEVTNETLITCTAENSLGGREVDIRLTALAPTPEIVSGSETNWWNSYDLRWQHHVKANVDYYRIRVLYMGANNEVLNQTEQRLQNFERTDNRGKGLRQAKDLVFDLSPDTAHNISLQACNRHGCSRFSKHVRVHTAPESVESYNDPRNPIFAEQQSDKSPKSAARQHSDGRDFSVLLSAASSLLLLLTSLSLQ</sequence>
<dbReference type="PROSITE" id="PS50853">
    <property type="entry name" value="FN3"/>
    <property type="match status" value="1"/>
</dbReference>
<keyword evidence="2" id="KW-0732">Signal</keyword>
<dbReference type="PROSITE" id="PS50835">
    <property type="entry name" value="IG_LIKE"/>
    <property type="match status" value="1"/>
</dbReference>
<dbReference type="InterPro" id="IPR003961">
    <property type="entry name" value="FN3_dom"/>
</dbReference>
<dbReference type="InterPro" id="IPR007110">
    <property type="entry name" value="Ig-like_dom"/>
</dbReference>
<evidence type="ECO:0000313" key="6">
    <source>
        <dbReference type="Proteomes" id="UP000215902"/>
    </source>
</evidence>
<comment type="caution">
    <text evidence="5">The sequence shown here is derived from an EMBL/GenBank/DDBJ whole genome shotgun (WGS) entry which is preliminary data.</text>
</comment>
<feature type="domain" description="Ig-like" evidence="3">
    <location>
        <begin position="196"/>
        <end position="295"/>
    </location>
</feature>
<dbReference type="SUPFAM" id="SSF49265">
    <property type="entry name" value="Fibronectin type III"/>
    <property type="match status" value="1"/>
</dbReference>
<dbReference type="EMBL" id="NIVC01002077">
    <property type="protein sequence ID" value="PAA61047.1"/>
    <property type="molecule type" value="Genomic_DNA"/>
</dbReference>
<feature type="compositionally biased region" description="Basic and acidic residues" evidence="1">
    <location>
        <begin position="529"/>
        <end position="541"/>
    </location>
</feature>
<protein>
    <recommendedName>
        <fullName evidence="7">Ig-like domain-containing protein</fullName>
    </recommendedName>
</protein>
<dbReference type="InterPro" id="IPR013783">
    <property type="entry name" value="Ig-like_fold"/>
</dbReference>
<evidence type="ECO:0000313" key="5">
    <source>
        <dbReference type="EMBL" id="PAA61047.1"/>
    </source>
</evidence>
<dbReference type="Gene3D" id="2.60.40.10">
    <property type="entry name" value="Immunoglobulins"/>
    <property type="match status" value="2"/>
</dbReference>
<dbReference type="CDD" id="cd00063">
    <property type="entry name" value="FN3"/>
    <property type="match status" value="1"/>
</dbReference>
<dbReference type="AlphaFoldDB" id="A0A267EJG2"/>
<dbReference type="SUPFAM" id="SSF48726">
    <property type="entry name" value="Immunoglobulin"/>
    <property type="match status" value="1"/>
</dbReference>
<evidence type="ECO:0000256" key="1">
    <source>
        <dbReference type="SAM" id="MobiDB-lite"/>
    </source>
</evidence>
<feature type="chain" id="PRO_5012311861" description="Ig-like domain-containing protein" evidence="2">
    <location>
        <begin position="42"/>
        <end position="567"/>
    </location>
</feature>
<evidence type="ECO:0008006" key="7">
    <source>
        <dbReference type="Google" id="ProtNLM"/>
    </source>
</evidence>
<accession>A0A267EJG2</accession>
<feature type="region of interest" description="Disordered" evidence="1">
    <location>
        <begin position="511"/>
        <end position="541"/>
    </location>
</feature>
<proteinExistence type="predicted"/>
<dbReference type="Proteomes" id="UP000215902">
    <property type="component" value="Unassembled WGS sequence"/>
</dbReference>
<gene>
    <name evidence="5" type="ORF">BOX15_Mlig003643g1</name>
</gene>
<feature type="signal peptide" evidence="2">
    <location>
        <begin position="1"/>
        <end position="41"/>
    </location>
</feature>
<evidence type="ECO:0000259" key="3">
    <source>
        <dbReference type="PROSITE" id="PS50835"/>
    </source>
</evidence>
<keyword evidence="6" id="KW-1185">Reference proteome</keyword>
<dbReference type="InterPro" id="IPR036179">
    <property type="entry name" value="Ig-like_dom_sf"/>
</dbReference>
<feature type="domain" description="Fibronectin type-III" evidence="4">
    <location>
        <begin position="406"/>
        <end position="512"/>
    </location>
</feature>
<name>A0A267EJG2_9PLAT</name>
<reference evidence="5 6" key="1">
    <citation type="submission" date="2017-06" db="EMBL/GenBank/DDBJ databases">
        <title>A platform for efficient transgenesis in Macrostomum lignano, a flatworm model organism for stem cell research.</title>
        <authorList>
            <person name="Berezikov E."/>
        </authorList>
    </citation>
    <scope>NUCLEOTIDE SEQUENCE [LARGE SCALE GENOMIC DNA]</scope>
    <source>
        <strain evidence="5">DV1</strain>
        <tissue evidence="5">Whole organism</tissue>
    </source>
</reference>
<dbReference type="InterPro" id="IPR036116">
    <property type="entry name" value="FN3_sf"/>
</dbReference>
<feature type="non-terminal residue" evidence="5">
    <location>
        <position position="1"/>
    </location>
</feature>